<evidence type="ECO:0000313" key="2">
    <source>
        <dbReference type="EMBL" id="MCP8352597.1"/>
    </source>
</evidence>
<organism evidence="2 3">
    <name type="scientific">Candidatus Synchoanobacter obligatus</name>
    <dbReference type="NCBI Taxonomy" id="2919597"/>
    <lineage>
        <taxon>Bacteria</taxon>
        <taxon>Pseudomonadati</taxon>
        <taxon>Pseudomonadota</taxon>
        <taxon>Gammaproteobacteria</taxon>
        <taxon>Candidatus Comchoanobacterales</taxon>
        <taxon>Candidatus Comchoanobacteraceae</taxon>
        <taxon>Candidatus Synchoanobacter</taxon>
    </lineage>
</organism>
<gene>
    <name evidence="2" type="ORF">MKS91_04770</name>
</gene>
<dbReference type="RefSeq" id="WP_258569702.1">
    <property type="nucleotide sequence ID" value="NZ_JAKUDN010000002.1"/>
</dbReference>
<evidence type="ECO:0000313" key="3">
    <source>
        <dbReference type="Proteomes" id="UP001320768"/>
    </source>
</evidence>
<keyword evidence="1" id="KW-0732">Signal</keyword>
<proteinExistence type="predicted"/>
<feature type="chain" id="PRO_5046270347" evidence="1">
    <location>
        <begin position="23"/>
        <end position="271"/>
    </location>
</feature>
<dbReference type="EMBL" id="JAKUDN010000002">
    <property type="protein sequence ID" value="MCP8352597.1"/>
    <property type="molecule type" value="Genomic_DNA"/>
</dbReference>
<name>A0ABT1L5Z4_9GAMM</name>
<sequence length="271" mass="30654">MYIKLNAIVGASLLFSAVASHAIDCDIDVRFGMKTDSKQFLQMPHNTGDRLNVGASIDDISDAMGYNVPEFVDFSFLASHEIMADVYTSSYVKTRTLERNIDIGTSVSYQKKYLDNQLFAQVYADAYYSWFWNGVDYQDVYPIHLDLGARVDIPVFSQGGMYIELSYPLRHQYRLEAEDAVADVHTMPSLAIGYSLFYKIYSTDSGESVVHPAKIAFEPIAIPVVGYVKPEVVKEEPVTAEPQVIVNEAVEEESLGWFAWIIEYIARLFRF</sequence>
<protein>
    <submittedName>
        <fullName evidence="2">Uncharacterized protein</fullName>
    </submittedName>
</protein>
<comment type="caution">
    <text evidence="2">The sequence shown here is derived from an EMBL/GenBank/DDBJ whole genome shotgun (WGS) entry which is preliminary data.</text>
</comment>
<accession>A0ABT1L5Z4</accession>
<keyword evidence="3" id="KW-1185">Reference proteome</keyword>
<feature type="signal peptide" evidence="1">
    <location>
        <begin position="1"/>
        <end position="22"/>
    </location>
</feature>
<dbReference type="Proteomes" id="UP001320768">
    <property type="component" value="Unassembled WGS sequence"/>
</dbReference>
<reference evidence="2 3" key="1">
    <citation type="journal article" date="2022" name="Nat. Microbiol.">
        <title>The microbiome of a bacterivorous marine choanoflagellate contains a resource-demanding obligate bacterial associate.</title>
        <authorList>
            <person name="Needham D.M."/>
            <person name="Poirier C."/>
            <person name="Bachy C."/>
            <person name="George E.E."/>
            <person name="Wilken S."/>
            <person name="Yung C.C.M."/>
            <person name="Limardo A.J."/>
            <person name="Morando M."/>
            <person name="Sudek L."/>
            <person name="Malmstrom R.R."/>
            <person name="Keeling P.J."/>
            <person name="Santoro A.E."/>
            <person name="Worden A.Z."/>
        </authorList>
    </citation>
    <scope>NUCLEOTIDE SEQUENCE [LARGE SCALE GENOMIC DNA]</scope>
    <source>
        <strain evidence="2 3">Comchoano-2</strain>
    </source>
</reference>
<evidence type="ECO:0000256" key="1">
    <source>
        <dbReference type="SAM" id="SignalP"/>
    </source>
</evidence>